<dbReference type="Proteomes" id="UP000092565">
    <property type="component" value="Chromosome"/>
</dbReference>
<dbReference type="AlphaFoldDB" id="A0A1B0ZWR2"/>
<evidence type="ECO:0000313" key="6">
    <source>
        <dbReference type="EMBL" id="ANP38431.1"/>
    </source>
</evidence>
<dbReference type="GO" id="GO:0008168">
    <property type="term" value="F:methyltransferase activity"/>
    <property type="evidence" value="ECO:0007669"/>
    <property type="project" value="UniProtKB-KW"/>
</dbReference>
<proteinExistence type="predicted"/>
<dbReference type="PANTHER" id="PTHR12714:SF24">
    <property type="entry name" value="SLR1182 PROTEIN"/>
    <property type="match status" value="1"/>
</dbReference>
<reference evidence="6 7" key="1">
    <citation type="submission" date="2016-04" db="EMBL/GenBank/DDBJ databases">
        <authorList>
            <person name="Evans L.H."/>
            <person name="Alamgir A."/>
            <person name="Owens N."/>
            <person name="Weber N.D."/>
            <person name="Virtaneva K."/>
            <person name="Barbian K."/>
            <person name="Babar A."/>
            <person name="Rosenke K."/>
        </authorList>
    </citation>
    <scope>NUCLEOTIDE SEQUENCE [LARGE SCALE GENOMIC DNA]</scope>
    <source>
        <strain evidence="6 7">JL2886</strain>
    </source>
</reference>
<sequence length="152" mass="17713">MRLMRWIDMPPVWLFACLILAWLQASYLTYGLTFGGAWADFLGGILVGGGILLMLLAVVEMRRQHTTIIPHQTPSRLVQSGIFSRSRNPIYLGDILVLAGLILRFDAVLSLPLVPIFVWILERRFIEPEENRMRRTFRQDWARYEGKVRRWV</sequence>
<dbReference type="EMBL" id="CP015124">
    <property type="protein sequence ID" value="ANP38431.1"/>
    <property type="molecule type" value="Genomic_DNA"/>
</dbReference>
<protein>
    <submittedName>
        <fullName evidence="6">S-isoprenylcysteine methyltransferase</fullName>
    </submittedName>
</protein>
<accession>A0A1B0ZWR2</accession>
<dbReference type="GO" id="GO:0032259">
    <property type="term" value="P:methylation"/>
    <property type="evidence" value="ECO:0007669"/>
    <property type="project" value="UniProtKB-KW"/>
</dbReference>
<dbReference type="InterPro" id="IPR007318">
    <property type="entry name" value="Phopholipid_MeTrfase"/>
</dbReference>
<dbReference type="PANTHER" id="PTHR12714">
    <property type="entry name" value="PROTEIN-S ISOPRENYLCYSTEINE O-METHYLTRANSFERASE"/>
    <property type="match status" value="1"/>
</dbReference>
<evidence type="ECO:0000256" key="2">
    <source>
        <dbReference type="ARBA" id="ARBA00022692"/>
    </source>
</evidence>
<keyword evidence="3 5" id="KW-1133">Transmembrane helix</keyword>
<dbReference type="Gene3D" id="1.20.120.1630">
    <property type="match status" value="1"/>
</dbReference>
<dbReference type="GO" id="GO:0012505">
    <property type="term" value="C:endomembrane system"/>
    <property type="evidence" value="ECO:0007669"/>
    <property type="project" value="UniProtKB-SubCell"/>
</dbReference>
<dbReference type="Pfam" id="PF04191">
    <property type="entry name" value="PEMT"/>
    <property type="match status" value="1"/>
</dbReference>
<dbReference type="PATRIC" id="fig|60890.4.peg.3466"/>
<evidence type="ECO:0000256" key="4">
    <source>
        <dbReference type="ARBA" id="ARBA00023136"/>
    </source>
</evidence>
<evidence type="ECO:0000256" key="5">
    <source>
        <dbReference type="SAM" id="Phobius"/>
    </source>
</evidence>
<gene>
    <name evidence="6" type="ORF">JL2886_03558</name>
</gene>
<keyword evidence="2 5" id="KW-0812">Transmembrane</keyword>
<keyword evidence="7" id="KW-1185">Reference proteome</keyword>
<evidence type="ECO:0000256" key="1">
    <source>
        <dbReference type="ARBA" id="ARBA00004127"/>
    </source>
</evidence>
<name>A0A1B0ZWR2_9RHOB</name>
<evidence type="ECO:0000256" key="3">
    <source>
        <dbReference type="ARBA" id="ARBA00022989"/>
    </source>
</evidence>
<feature type="transmembrane region" description="Helical" evidence="5">
    <location>
        <begin position="41"/>
        <end position="59"/>
    </location>
</feature>
<keyword evidence="4 5" id="KW-0472">Membrane</keyword>
<keyword evidence="6" id="KW-0808">Transferase</keyword>
<organism evidence="6 7">
    <name type="scientific">Phaeobacter gallaeciensis</name>
    <dbReference type="NCBI Taxonomy" id="60890"/>
    <lineage>
        <taxon>Bacteria</taxon>
        <taxon>Pseudomonadati</taxon>
        <taxon>Pseudomonadota</taxon>
        <taxon>Alphaproteobacteria</taxon>
        <taxon>Rhodobacterales</taxon>
        <taxon>Roseobacteraceae</taxon>
        <taxon>Phaeobacter</taxon>
    </lineage>
</organism>
<keyword evidence="6" id="KW-0489">Methyltransferase</keyword>
<comment type="subcellular location">
    <subcellularLocation>
        <location evidence="1">Endomembrane system</location>
        <topology evidence="1">Multi-pass membrane protein</topology>
    </subcellularLocation>
</comment>
<evidence type="ECO:0000313" key="7">
    <source>
        <dbReference type="Proteomes" id="UP000092565"/>
    </source>
</evidence>